<organism evidence="2 3">
    <name type="scientific">Rhodococcus erythropolis</name>
    <name type="common">Arthrobacter picolinophilus</name>
    <dbReference type="NCBI Taxonomy" id="1833"/>
    <lineage>
        <taxon>Bacteria</taxon>
        <taxon>Bacillati</taxon>
        <taxon>Actinomycetota</taxon>
        <taxon>Actinomycetes</taxon>
        <taxon>Mycobacteriales</taxon>
        <taxon>Nocardiaceae</taxon>
        <taxon>Rhodococcus</taxon>
        <taxon>Rhodococcus erythropolis group</taxon>
    </lineage>
</organism>
<feature type="region of interest" description="Disordered" evidence="1">
    <location>
        <begin position="1"/>
        <end position="76"/>
    </location>
</feature>
<evidence type="ECO:0000313" key="3">
    <source>
        <dbReference type="Proteomes" id="UP000502345"/>
    </source>
</evidence>
<reference evidence="2 3" key="1">
    <citation type="submission" date="2020-03" db="EMBL/GenBank/DDBJ databases">
        <title>Screen low temperature-resistant strains for efficient degradation of petroleum hydrocarbons under the low temperature.</title>
        <authorList>
            <person name="Wang Y."/>
            <person name="Chen J."/>
        </authorList>
    </citation>
    <scope>NUCLEOTIDE SEQUENCE [LARGE SCALE GENOMIC DNA]</scope>
    <source>
        <strain evidence="2 3">KB1</strain>
    </source>
</reference>
<evidence type="ECO:0000256" key="1">
    <source>
        <dbReference type="SAM" id="MobiDB-lite"/>
    </source>
</evidence>
<feature type="compositionally biased region" description="Low complexity" evidence="1">
    <location>
        <begin position="110"/>
        <end position="123"/>
    </location>
</feature>
<gene>
    <name evidence="2" type="ORF">G9444_4522</name>
</gene>
<feature type="compositionally biased region" description="Low complexity" evidence="1">
    <location>
        <begin position="55"/>
        <end position="76"/>
    </location>
</feature>
<protein>
    <submittedName>
        <fullName evidence="2">Uncharacterized protein</fullName>
    </submittedName>
</protein>
<dbReference type="AlphaFoldDB" id="A0A6G9CYI2"/>
<sequence>MVTITRSGDPYEASSGLASLRSTSTRRPTVSALGDSRSCGNVSHDGNCATPPPSISVSSEVRSSASRPVAVTSSTGVRAASAAAMNGRAGFGATMSKAAEPMDSITGVNAASARATSASPASAVWAEDKEVNERAPEQ</sequence>
<dbReference type="EMBL" id="CP050124">
    <property type="protein sequence ID" value="QIP41766.1"/>
    <property type="molecule type" value="Genomic_DNA"/>
</dbReference>
<feature type="compositionally biased region" description="Basic and acidic residues" evidence="1">
    <location>
        <begin position="126"/>
        <end position="138"/>
    </location>
</feature>
<dbReference type="Proteomes" id="UP000502345">
    <property type="component" value="Chromosome"/>
</dbReference>
<feature type="compositionally biased region" description="Polar residues" evidence="1">
    <location>
        <begin position="16"/>
        <end position="28"/>
    </location>
</feature>
<name>A0A6G9CYI2_RHOER</name>
<evidence type="ECO:0000313" key="2">
    <source>
        <dbReference type="EMBL" id="QIP41766.1"/>
    </source>
</evidence>
<proteinExistence type="predicted"/>
<feature type="region of interest" description="Disordered" evidence="1">
    <location>
        <begin position="109"/>
        <end position="138"/>
    </location>
</feature>
<accession>A0A6G9CYI2</accession>